<gene>
    <name evidence="11" type="ORF">GSLYS_00001399001</name>
</gene>
<dbReference type="GO" id="GO:0003676">
    <property type="term" value="F:nucleic acid binding"/>
    <property type="evidence" value="ECO:0007669"/>
    <property type="project" value="InterPro"/>
</dbReference>
<comment type="similarity">
    <text evidence="2 7">Belongs to the TFP11/STIP family.</text>
</comment>
<dbReference type="PROSITE" id="PS50174">
    <property type="entry name" value="G_PATCH"/>
    <property type="match status" value="1"/>
</dbReference>
<evidence type="ECO:0000256" key="4">
    <source>
        <dbReference type="ARBA" id="ARBA00022728"/>
    </source>
</evidence>
<dbReference type="PANTHER" id="PTHR23329:SF1">
    <property type="entry name" value="TUFTELIN-INTERACTING PROTEIN 11"/>
    <property type="match status" value="1"/>
</dbReference>
<dbReference type="InterPro" id="IPR045211">
    <property type="entry name" value="TFP11/STIP/Ntr1"/>
</dbReference>
<organism evidence="11 12">
    <name type="scientific">Lymnaea stagnalis</name>
    <name type="common">Great pond snail</name>
    <name type="synonym">Helix stagnalis</name>
    <dbReference type="NCBI Taxonomy" id="6523"/>
    <lineage>
        <taxon>Eukaryota</taxon>
        <taxon>Metazoa</taxon>
        <taxon>Spiralia</taxon>
        <taxon>Lophotrochozoa</taxon>
        <taxon>Mollusca</taxon>
        <taxon>Gastropoda</taxon>
        <taxon>Heterobranchia</taxon>
        <taxon>Euthyneura</taxon>
        <taxon>Panpulmonata</taxon>
        <taxon>Hygrophila</taxon>
        <taxon>Lymnaeoidea</taxon>
        <taxon>Lymnaeidae</taxon>
        <taxon>Lymnaea</taxon>
    </lineage>
</organism>
<dbReference type="InterPro" id="IPR024933">
    <property type="entry name" value="TFP11"/>
</dbReference>
<dbReference type="Proteomes" id="UP001497497">
    <property type="component" value="Unassembled WGS sequence"/>
</dbReference>
<feature type="compositionally biased region" description="Basic and acidic residues" evidence="9">
    <location>
        <begin position="185"/>
        <end position="200"/>
    </location>
</feature>
<feature type="region of interest" description="Disordered" evidence="9">
    <location>
        <begin position="107"/>
        <end position="129"/>
    </location>
</feature>
<evidence type="ECO:0000256" key="3">
    <source>
        <dbReference type="ARBA" id="ARBA00022664"/>
    </source>
</evidence>
<accession>A0AAV2H3Y7</accession>
<dbReference type="InterPro" id="IPR000467">
    <property type="entry name" value="G_patch_dom"/>
</dbReference>
<keyword evidence="4 7" id="KW-0747">Spliceosome</keyword>
<sequence length="828" mass="95684">MSSPEVERFEMTDFDYNQIFDPTSASRRRQTKNQATYGIWADKESDDSDSEMTGGGGRKKKSQSKVLTGGISFISGGFKEEESKDKDAKDFVSSAYSKFVSIKKNIKLQKKNNSPSPMPRYVKGHQKDSDREFGAWEKYTRGIGQKLLMKFGYKPGEGLGKSGQGITTPVEAVKRKGRGAVGIHGTERSERSLQDFPVKDEEAEEEKEFQKQLSQWKKQPVEGKKQKPKYVYKTAQEVLETGGKRRKPDRGVAPKVKVIDMTGREQRVLSGYHAIGKSHDKPDEEEELVNQEPVVKQRAFSMPELMHNLNLLVEMSEDDIIHNDRRLRYDRDRIVNLQHEEERLETVVVQEEKQLQRLQTVMDLVTSCENRTKPDSCDPLTLDTCAEIFKMLQQDYYEEYKIYDLPSLAIALIFPLMKAFFIGWLPLRNPTYGLHTVMEWQLLLGVDESAMVSRNRNQEHANMDVYQRLIWDVWLPPVRSTILKWSVRDTDPMITLLDSWKPALPPWVLENMLDQLVLPRLLQEVENWNPLTDTTPIHCWLHPWLPLMGEKLEPLYAPIRHKIASALINWHPSDASAKIILEPWFGVFRPGHMSAFLVKNILPKLEMEIQTLTINPHQQFLDPWRWVMSWKDMMPVQSMVNMLEKAFFPKWHQVLVAWLSNMPNYQDITKWYLGWKAQFPENLIGHPSIKDQFNKALEIMNRAVSGTFVPGIKENMAYFTHAERRIMDSKAPPPRDAMESKTENELHSLARVSGSSNSVPTTFKDLVERRAEQEDMLYIPLSGKSQEGKQVYRFGKSSIYYDHNVVFMQDPSGRWVPTSLNTLVDASK</sequence>
<keyword evidence="6 7" id="KW-0539">Nucleus</keyword>
<dbReference type="GO" id="GO:0071008">
    <property type="term" value="C:U2-type post-mRNA release spliceosomal complex"/>
    <property type="evidence" value="ECO:0007669"/>
    <property type="project" value="TreeGrafter"/>
</dbReference>
<feature type="domain" description="G-patch" evidence="10">
    <location>
        <begin position="140"/>
        <end position="186"/>
    </location>
</feature>
<dbReference type="Pfam" id="PF01585">
    <property type="entry name" value="G-patch"/>
    <property type="match status" value="1"/>
</dbReference>
<evidence type="ECO:0000256" key="1">
    <source>
        <dbReference type="ARBA" id="ARBA00004123"/>
    </source>
</evidence>
<dbReference type="AlphaFoldDB" id="A0AAV2H3Y7"/>
<keyword evidence="5 7" id="KW-0508">mRNA splicing</keyword>
<name>A0AAV2H3Y7_LYMST</name>
<comment type="subcellular location">
    <subcellularLocation>
        <location evidence="1 7">Nucleus</location>
    </subcellularLocation>
</comment>
<keyword evidence="8" id="KW-0175">Coiled coil</keyword>
<dbReference type="InterPro" id="IPR022159">
    <property type="entry name" value="STIP/TFIP11_N"/>
</dbReference>
<dbReference type="SMART" id="SM00443">
    <property type="entry name" value="G_patch"/>
    <property type="match status" value="1"/>
</dbReference>
<protein>
    <recommendedName>
        <fullName evidence="10">G-patch domain-containing protein</fullName>
    </recommendedName>
</protein>
<reference evidence="11 12" key="1">
    <citation type="submission" date="2024-04" db="EMBL/GenBank/DDBJ databases">
        <authorList>
            <consortium name="Genoscope - CEA"/>
            <person name="William W."/>
        </authorList>
    </citation>
    <scope>NUCLEOTIDE SEQUENCE [LARGE SCALE GENOMIC DNA]</scope>
</reference>
<dbReference type="Pfam" id="PF07842">
    <property type="entry name" value="GCFC"/>
    <property type="match status" value="1"/>
</dbReference>
<comment type="caution">
    <text evidence="11">The sequence shown here is derived from an EMBL/GenBank/DDBJ whole genome shotgun (WGS) entry which is preliminary data.</text>
</comment>
<evidence type="ECO:0000256" key="2">
    <source>
        <dbReference type="ARBA" id="ARBA00010900"/>
    </source>
</evidence>
<keyword evidence="12" id="KW-1185">Reference proteome</keyword>
<dbReference type="PANTHER" id="PTHR23329">
    <property type="entry name" value="TUFTELIN-INTERACTING PROTEIN 11-RELATED"/>
    <property type="match status" value="1"/>
</dbReference>
<feature type="region of interest" description="Disordered" evidence="9">
    <location>
        <begin position="158"/>
        <end position="211"/>
    </location>
</feature>
<evidence type="ECO:0000313" key="11">
    <source>
        <dbReference type="EMBL" id="CAL1527222.1"/>
    </source>
</evidence>
<evidence type="ECO:0000256" key="9">
    <source>
        <dbReference type="SAM" id="MobiDB-lite"/>
    </source>
</evidence>
<feature type="coiled-coil region" evidence="8">
    <location>
        <begin position="334"/>
        <end position="361"/>
    </location>
</feature>
<dbReference type="Pfam" id="PF12457">
    <property type="entry name" value="TIP_N"/>
    <property type="match status" value="1"/>
</dbReference>
<evidence type="ECO:0000256" key="6">
    <source>
        <dbReference type="ARBA" id="ARBA00023242"/>
    </source>
</evidence>
<feature type="region of interest" description="Disordered" evidence="9">
    <location>
        <begin position="20"/>
        <end position="65"/>
    </location>
</feature>
<dbReference type="InterPro" id="IPR022783">
    <property type="entry name" value="GCFC_dom"/>
</dbReference>
<proteinExistence type="inferred from homology"/>
<evidence type="ECO:0000256" key="7">
    <source>
        <dbReference type="PIRNR" id="PIRNR017706"/>
    </source>
</evidence>
<evidence type="ECO:0000256" key="5">
    <source>
        <dbReference type="ARBA" id="ARBA00023187"/>
    </source>
</evidence>
<evidence type="ECO:0000256" key="8">
    <source>
        <dbReference type="SAM" id="Coils"/>
    </source>
</evidence>
<dbReference type="EMBL" id="CAXITT010000014">
    <property type="protein sequence ID" value="CAL1527222.1"/>
    <property type="molecule type" value="Genomic_DNA"/>
</dbReference>
<dbReference type="PIRSF" id="PIRSF017706">
    <property type="entry name" value="TFIP11"/>
    <property type="match status" value="1"/>
</dbReference>
<keyword evidence="3 7" id="KW-0507">mRNA processing</keyword>
<evidence type="ECO:0000313" key="12">
    <source>
        <dbReference type="Proteomes" id="UP001497497"/>
    </source>
</evidence>
<evidence type="ECO:0000259" key="10">
    <source>
        <dbReference type="PROSITE" id="PS50174"/>
    </source>
</evidence>
<dbReference type="GO" id="GO:0000390">
    <property type="term" value="P:spliceosomal complex disassembly"/>
    <property type="evidence" value="ECO:0007669"/>
    <property type="project" value="InterPro"/>
</dbReference>